<feature type="compositionally biased region" description="Polar residues" evidence="1">
    <location>
        <begin position="102"/>
        <end position="112"/>
    </location>
</feature>
<evidence type="ECO:0000256" key="2">
    <source>
        <dbReference type="SAM" id="Phobius"/>
    </source>
</evidence>
<feature type="transmembrane region" description="Helical" evidence="2">
    <location>
        <begin position="53"/>
        <end position="72"/>
    </location>
</feature>
<dbReference type="Pfam" id="PF15562">
    <property type="entry name" value="Imm17"/>
    <property type="match status" value="1"/>
</dbReference>
<feature type="transmembrane region" description="Helical" evidence="2">
    <location>
        <begin position="6"/>
        <end position="32"/>
    </location>
</feature>
<accession>A0A921MTT8</accession>
<evidence type="ECO:0000256" key="1">
    <source>
        <dbReference type="SAM" id="MobiDB-lite"/>
    </source>
</evidence>
<reference evidence="3" key="1">
    <citation type="journal article" date="2021" name="PeerJ">
        <title>Extensive microbial diversity within the chicken gut microbiome revealed by metagenomics and culture.</title>
        <authorList>
            <person name="Gilroy R."/>
            <person name="Ravi A."/>
            <person name="Getino M."/>
            <person name="Pursley I."/>
            <person name="Horton D.L."/>
            <person name="Alikhan N.F."/>
            <person name="Baker D."/>
            <person name="Gharbi K."/>
            <person name="Hall N."/>
            <person name="Watson M."/>
            <person name="Adriaenssens E.M."/>
            <person name="Foster-Nyarko E."/>
            <person name="Jarju S."/>
            <person name="Secka A."/>
            <person name="Antonio M."/>
            <person name="Oren A."/>
            <person name="Chaudhuri R.R."/>
            <person name="La Ragione R."/>
            <person name="Hildebrand F."/>
            <person name="Pallen M.J."/>
        </authorList>
    </citation>
    <scope>NUCLEOTIDE SEQUENCE</scope>
    <source>
        <strain evidence="3">CHK121-7720</strain>
    </source>
</reference>
<dbReference type="RefSeq" id="WP_273307048.1">
    <property type="nucleotide sequence ID" value="NZ_DYUD01000030.1"/>
</dbReference>
<sequence>MQHTPALIPAIIVLCLFLVSGILSLGAAMANWEWFFNSKNCRIFTSRLSRRQARWLYGLLGALILLMTAVIARDLLQKAKPHEPQPRSTTAVTVVQRDCNTATNDSGSTIFATPNAPAKSGAISQS</sequence>
<dbReference type="Proteomes" id="UP000757103">
    <property type="component" value="Unassembled WGS sequence"/>
</dbReference>
<keyword evidence="2" id="KW-0812">Transmembrane</keyword>
<keyword evidence="2" id="KW-1133">Transmembrane helix</keyword>
<proteinExistence type="predicted"/>
<evidence type="ECO:0000313" key="4">
    <source>
        <dbReference type="Proteomes" id="UP000757103"/>
    </source>
</evidence>
<comment type="caution">
    <text evidence="3">The sequence shown here is derived from an EMBL/GenBank/DDBJ whole genome shotgun (WGS) entry which is preliminary data.</text>
</comment>
<dbReference type="AlphaFoldDB" id="A0A921MTT8"/>
<protein>
    <submittedName>
        <fullName evidence="3">Immunity 17 family protein</fullName>
    </submittedName>
</protein>
<dbReference type="EMBL" id="DYUD01000030">
    <property type="protein sequence ID" value="HJG89989.1"/>
    <property type="molecule type" value="Genomic_DNA"/>
</dbReference>
<feature type="region of interest" description="Disordered" evidence="1">
    <location>
        <begin position="102"/>
        <end position="126"/>
    </location>
</feature>
<organism evidence="3 4">
    <name type="scientific">Barnesiella viscericola</name>
    <dbReference type="NCBI Taxonomy" id="397865"/>
    <lineage>
        <taxon>Bacteria</taxon>
        <taxon>Pseudomonadati</taxon>
        <taxon>Bacteroidota</taxon>
        <taxon>Bacteroidia</taxon>
        <taxon>Bacteroidales</taxon>
        <taxon>Barnesiellaceae</taxon>
        <taxon>Barnesiella</taxon>
    </lineage>
</organism>
<reference evidence="3" key="2">
    <citation type="submission" date="2021-09" db="EMBL/GenBank/DDBJ databases">
        <authorList>
            <person name="Gilroy R."/>
        </authorList>
    </citation>
    <scope>NUCLEOTIDE SEQUENCE</scope>
    <source>
        <strain evidence="3">CHK121-7720</strain>
    </source>
</reference>
<dbReference type="InterPro" id="IPR029087">
    <property type="entry name" value="Imm17"/>
</dbReference>
<name>A0A921MTT8_9BACT</name>
<gene>
    <name evidence="3" type="ORF">K8U91_11040</name>
</gene>
<evidence type="ECO:0000313" key="3">
    <source>
        <dbReference type="EMBL" id="HJG89989.1"/>
    </source>
</evidence>
<keyword evidence="2" id="KW-0472">Membrane</keyword>